<protein>
    <recommendedName>
        <fullName evidence="3">DUF2336 domain-containing protein</fullName>
    </recommendedName>
</protein>
<gene>
    <name evidence="1" type="ORF">KY465_15285</name>
</gene>
<reference evidence="1" key="1">
    <citation type="submission" date="2021-07" db="EMBL/GenBank/DDBJ databases">
        <title>Pseudohoeflea marina sp. nov. a polyhydroxyalcanoate-producing bacterium.</title>
        <authorList>
            <person name="Zheng W."/>
            <person name="Yu S."/>
            <person name="Huang Y."/>
        </authorList>
    </citation>
    <scope>NUCLEOTIDE SEQUENCE</scope>
    <source>
        <strain evidence="1">DP4N28-3</strain>
    </source>
</reference>
<name>A0ABS6WRQ8_9HYPH</name>
<comment type="caution">
    <text evidence="1">The sequence shown here is derived from an EMBL/GenBank/DDBJ whole genome shotgun (WGS) entry which is preliminary data.</text>
</comment>
<evidence type="ECO:0008006" key="3">
    <source>
        <dbReference type="Google" id="ProtNLM"/>
    </source>
</evidence>
<organism evidence="1 2">
    <name type="scientific">Pseudohoeflea coraliihabitans</name>
    <dbReference type="NCBI Taxonomy" id="2860393"/>
    <lineage>
        <taxon>Bacteria</taxon>
        <taxon>Pseudomonadati</taxon>
        <taxon>Pseudomonadota</taxon>
        <taxon>Alphaproteobacteria</taxon>
        <taxon>Hyphomicrobiales</taxon>
        <taxon>Rhizobiaceae</taxon>
        <taxon>Pseudohoeflea</taxon>
    </lineage>
</organism>
<accession>A0ABS6WRQ8</accession>
<dbReference type="EMBL" id="JAHWQX010000004">
    <property type="protein sequence ID" value="MBW3098647.1"/>
    <property type="molecule type" value="Genomic_DNA"/>
</dbReference>
<proteinExistence type="predicted"/>
<sequence length="385" mass="41000">MSNRFRDLEEPSSKEARKDALLIAAVSGFESLARPARHDMLRFAALFPQLFDQASVAARRTAAAALSRLPRLPEEIAELLVNQPIEVAAPFISHYAALSEAMLARSIARNGPAHARAAARRSQLSPAALAALWALGDKGVERALTLRGLTLETQFAAPIETPDGGAVIEPGAMPPLARLDELTSSDAASEGLRDHLRHAAQHDIAATPPLAPAAANDGGPVVHRTAGLLAAYRDLGSDRQRTQLQRPDISRLERLAGCDDAAWLATALADAMGSSFALAERIMLDISGRQLAIAMVALGCSRDATMLALKTSFAHLRAEENGQNRCERLLAELDRAECGSRFAAWLRADAYTYARSQVTVDPGVETVSAPAAVNDGLAQETQKVG</sequence>
<dbReference type="RefSeq" id="WP_219202973.1">
    <property type="nucleotide sequence ID" value="NZ_JAHWQX010000004.1"/>
</dbReference>
<dbReference type="Proteomes" id="UP001430804">
    <property type="component" value="Unassembled WGS sequence"/>
</dbReference>
<evidence type="ECO:0000313" key="2">
    <source>
        <dbReference type="Proteomes" id="UP001430804"/>
    </source>
</evidence>
<evidence type="ECO:0000313" key="1">
    <source>
        <dbReference type="EMBL" id="MBW3098647.1"/>
    </source>
</evidence>
<keyword evidence="2" id="KW-1185">Reference proteome</keyword>